<keyword evidence="3" id="KW-1185">Reference proteome</keyword>
<dbReference type="Gene3D" id="3.80.10.10">
    <property type="entry name" value="Ribonuclease Inhibitor"/>
    <property type="match status" value="1"/>
</dbReference>
<dbReference type="OrthoDB" id="5279008at2759"/>
<dbReference type="GeneID" id="54279941"/>
<dbReference type="RefSeq" id="XP_033380251.1">
    <property type="nucleotide sequence ID" value="XM_033522544.1"/>
</dbReference>
<dbReference type="SUPFAM" id="SSF52047">
    <property type="entry name" value="RNI-like"/>
    <property type="match status" value="1"/>
</dbReference>
<gene>
    <name evidence="2" type="ORF">BU24DRAFT_266118</name>
</gene>
<dbReference type="AlphaFoldDB" id="A0A6A5XFQ2"/>
<dbReference type="EMBL" id="ML978073">
    <property type="protein sequence ID" value="KAF2011912.1"/>
    <property type="molecule type" value="Genomic_DNA"/>
</dbReference>
<sequence length="425" mass="48047">MNNLSNGTSQRPFRILDLPPELLHSVYEHLPIQTLLNVRLTNRHLYENSFHTFGTRVLNEVVAMLHPESINILYEISQNERLSKYVRKVTISGERVAHIFHARHALLQKSHEQGLKSGWYRQILALTFRSFKNLDVVALDHSSFHLDESYSRRACRCGARAMLQYESDNSYGMFGAEDGRHFLDALDNRDSPLYEVAFGALEMSGVLRGRAKVQLQIEEDAVFDLASKAWREELAGGVANLELFSVAGSEWFGELLGGCQNLRGLYLQGSNPARSVSFPVSRGLSTPPMWPKLKSIELFDLMLDYESLLALLRAHGEQLTSLDIQKCGLTSGTWLEPLEAIQDMPRLERLRLNHLFQHSAVFPDPADLQGSAPYIPRRVELVTQNRIQTFLDALLAAPRAFVDGSNTVDLKYEVMDLQRAIVGVE</sequence>
<reference evidence="2" key="1">
    <citation type="journal article" date="2020" name="Stud. Mycol.">
        <title>101 Dothideomycetes genomes: a test case for predicting lifestyles and emergence of pathogens.</title>
        <authorList>
            <person name="Haridas S."/>
            <person name="Albert R."/>
            <person name="Binder M."/>
            <person name="Bloem J."/>
            <person name="Labutti K."/>
            <person name="Salamov A."/>
            <person name="Andreopoulos B."/>
            <person name="Baker S."/>
            <person name="Barry K."/>
            <person name="Bills G."/>
            <person name="Bluhm B."/>
            <person name="Cannon C."/>
            <person name="Castanera R."/>
            <person name="Culley D."/>
            <person name="Daum C."/>
            <person name="Ezra D."/>
            <person name="Gonzalez J."/>
            <person name="Henrissat B."/>
            <person name="Kuo A."/>
            <person name="Liang C."/>
            <person name="Lipzen A."/>
            <person name="Lutzoni F."/>
            <person name="Magnuson J."/>
            <person name="Mondo S."/>
            <person name="Nolan M."/>
            <person name="Ohm R."/>
            <person name="Pangilinan J."/>
            <person name="Park H.-J."/>
            <person name="Ramirez L."/>
            <person name="Alfaro M."/>
            <person name="Sun H."/>
            <person name="Tritt A."/>
            <person name="Yoshinaga Y."/>
            <person name="Zwiers L.-H."/>
            <person name="Turgeon B."/>
            <person name="Goodwin S."/>
            <person name="Spatafora J."/>
            <person name="Crous P."/>
            <person name="Grigoriev I."/>
        </authorList>
    </citation>
    <scope>NUCLEOTIDE SEQUENCE</scope>
    <source>
        <strain evidence="2">CBS 175.79</strain>
    </source>
</reference>
<dbReference type="InterPro" id="IPR032675">
    <property type="entry name" value="LRR_dom_sf"/>
</dbReference>
<dbReference type="InterPro" id="IPR001810">
    <property type="entry name" value="F-box_dom"/>
</dbReference>
<protein>
    <recommendedName>
        <fullName evidence="1">F-box domain-containing protein</fullName>
    </recommendedName>
</protein>
<dbReference type="PROSITE" id="PS50181">
    <property type="entry name" value="FBOX"/>
    <property type="match status" value="1"/>
</dbReference>
<dbReference type="InterPro" id="IPR036047">
    <property type="entry name" value="F-box-like_dom_sf"/>
</dbReference>
<proteinExistence type="predicted"/>
<evidence type="ECO:0000259" key="1">
    <source>
        <dbReference type="PROSITE" id="PS50181"/>
    </source>
</evidence>
<dbReference type="Pfam" id="PF00646">
    <property type="entry name" value="F-box"/>
    <property type="match status" value="1"/>
</dbReference>
<evidence type="ECO:0000313" key="2">
    <source>
        <dbReference type="EMBL" id="KAF2011912.1"/>
    </source>
</evidence>
<accession>A0A6A5XFQ2</accession>
<dbReference type="Proteomes" id="UP000799778">
    <property type="component" value="Unassembled WGS sequence"/>
</dbReference>
<dbReference type="SUPFAM" id="SSF81383">
    <property type="entry name" value="F-box domain"/>
    <property type="match status" value="1"/>
</dbReference>
<name>A0A6A5XFQ2_9PLEO</name>
<organism evidence="2 3">
    <name type="scientific">Aaosphaeria arxii CBS 175.79</name>
    <dbReference type="NCBI Taxonomy" id="1450172"/>
    <lineage>
        <taxon>Eukaryota</taxon>
        <taxon>Fungi</taxon>
        <taxon>Dikarya</taxon>
        <taxon>Ascomycota</taxon>
        <taxon>Pezizomycotina</taxon>
        <taxon>Dothideomycetes</taxon>
        <taxon>Pleosporomycetidae</taxon>
        <taxon>Pleosporales</taxon>
        <taxon>Pleosporales incertae sedis</taxon>
        <taxon>Aaosphaeria</taxon>
    </lineage>
</organism>
<feature type="domain" description="F-box" evidence="1">
    <location>
        <begin position="12"/>
        <end position="57"/>
    </location>
</feature>
<evidence type="ECO:0000313" key="3">
    <source>
        <dbReference type="Proteomes" id="UP000799778"/>
    </source>
</evidence>